<organism evidence="11 12">
    <name type="scientific">Holothuria leucospilota</name>
    <name type="common">Black long sea cucumber</name>
    <name type="synonym">Mertensiothuria leucospilota</name>
    <dbReference type="NCBI Taxonomy" id="206669"/>
    <lineage>
        <taxon>Eukaryota</taxon>
        <taxon>Metazoa</taxon>
        <taxon>Echinodermata</taxon>
        <taxon>Eleutherozoa</taxon>
        <taxon>Echinozoa</taxon>
        <taxon>Holothuroidea</taxon>
        <taxon>Aspidochirotacea</taxon>
        <taxon>Aspidochirotida</taxon>
        <taxon>Holothuriidae</taxon>
        <taxon>Holothuria</taxon>
    </lineage>
</organism>
<keyword evidence="4" id="KW-0479">Metal-binding</keyword>
<evidence type="ECO:0000256" key="2">
    <source>
        <dbReference type="ARBA" id="ARBA00012483"/>
    </source>
</evidence>
<evidence type="ECO:0000313" key="11">
    <source>
        <dbReference type="EMBL" id="KAJ8036552.1"/>
    </source>
</evidence>
<dbReference type="AlphaFoldDB" id="A0A9Q1H5S8"/>
<dbReference type="GO" id="GO:0061630">
    <property type="term" value="F:ubiquitin protein ligase activity"/>
    <property type="evidence" value="ECO:0007669"/>
    <property type="project" value="UniProtKB-EC"/>
</dbReference>
<dbReference type="PANTHER" id="PTHR22937:SF65">
    <property type="entry name" value="E3 UBIQUITIN-PROTEIN LIGASE ARK2C"/>
    <property type="match status" value="1"/>
</dbReference>
<feature type="region of interest" description="Disordered" evidence="9">
    <location>
        <begin position="776"/>
        <end position="854"/>
    </location>
</feature>
<accession>A0A9Q1H5S8</accession>
<feature type="region of interest" description="Disordered" evidence="9">
    <location>
        <begin position="612"/>
        <end position="728"/>
    </location>
</feature>
<feature type="compositionally biased region" description="Polar residues" evidence="9">
    <location>
        <begin position="681"/>
        <end position="696"/>
    </location>
</feature>
<protein>
    <recommendedName>
        <fullName evidence="2">RING-type E3 ubiquitin transferase</fullName>
        <ecNumber evidence="2">2.3.2.27</ecNumber>
    </recommendedName>
</protein>
<feature type="compositionally biased region" description="Polar residues" evidence="9">
    <location>
        <begin position="376"/>
        <end position="389"/>
    </location>
</feature>
<feature type="region of interest" description="Disordered" evidence="9">
    <location>
        <begin position="286"/>
        <end position="329"/>
    </location>
</feature>
<dbReference type="OrthoDB" id="9984778at2759"/>
<feature type="compositionally biased region" description="Pro residues" evidence="9">
    <location>
        <begin position="504"/>
        <end position="515"/>
    </location>
</feature>
<dbReference type="InterPro" id="IPR001841">
    <property type="entry name" value="Znf_RING"/>
</dbReference>
<dbReference type="InterPro" id="IPR045191">
    <property type="entry name" value="MBR1/2-like"/>
</dbReference>
<feature type="region of interest" description="Disordered" evidence="9">
    <location>
        <begin position="129"/>
        <end position="148"/>
    </location>
</feature>
<dbReference type="Proteomes" id="UP001152320">
    <property type="component" value="Chromosome 9"/>
</dbReference>
<dbReference type="InterPro" id="IPR013083">
    <property type="entry name" value="Znf_RING/FYVE/PHD"/>
</dbReference>
<comment type="caution">
    <text evidence="11">The sequence shown here is derived from an EMBL/GenBank/DDBJ whole genome shotgun (WGS) entry which is preliminary data.</text>
</comment>
<feature type="compositionally biased region" description="Basic residues" evidence="9">
    <location>
        <begin position="461"/>
        <end position="478"/>
    </location>
</feature>
<evidence type="ECO:0000313" key="12">
    <source>
        <dbReference type="Proteomes" id="UP001152320"/>
    </source>
</evidence>
<dbReference type="EMBL" id="JAIZAY010000009">
    <property type="protein sequence ID" value="KAJ8036552.1"/>
    <property type="molecule type" value="Genomic_DNA"/>
</dbReference>
<feature type="region of interest" description="Disordered" evidence="9">
    <location>
        <begin position="346"/>
        <end position="402"/>
    </location>
</feature>
<feature type="compositionally biased region" description="Polar residues" evidence="9">
    <location>
        <begin position="1"/>
        <end position="23"/>
    </location>
</feature>
<evidence type="ECO:0000256" key="7">
    <source>
        <dbReference type="ARBA" id="ARBA00022833"/>
    </source>
</evidence>
<dbReference type="CDD" id="cd16474">
    <property type="entry name" value="RING-H2_RNF111-like"/>
    <property type="match status" value="1"/>
</dbReference>
<feature type="compositionally biased region" description="Low complexity" evidence="9">
    <location>
        <begin position="436"/>
        <end position="448"/>
    </location>
</feature>
<evidence type="ECO:0000259" key="10">
    <source>
        <dbReference type="PROSITE" id="PS50089"/>
    </source>
</evidence>
<evidence type="ECO:0000256" key="5">
    <source>
        <dbReference type="ARBA" id="ARBA00022771"/>
    </source>
</evidence>
<dbReference type="Pfam" id="PF13639">
    <property type="entry name" value="zf-RING_2"/>
    <property type="match status" value="1"/>
</dbReference>
<evidence type="ECO:0000256" key="9">
    <source>
        <dbReference type="SAM" id="MobiDB-lite"/>
    </source>
</evidence>
<keyword evidence="12" id="KW-1185">Reference proteome</keyword>
<dbReference type="PANTHER" id="PTHR22937">
    <property type="entry name" value="E3 UBIQUITIN-PROTEIN LIGASE RNF165"/>
    <property type="match status" value="1"/>
</dbReference>
<evidence type="ECO:0000256" key="6">
    <source>
        <dbReference type="ARBA" id="ARBA00022786"/>
    </source>
</evidence>
<dbReference type="SUPFAM" id="SSF57850">
    <property type="entry name" value="RING/U-box"/>
    <property type="match status" value="1"/>
</dbReference>
<dbReference type="Gene3D" id="3.30.40.10">
    <property type="entry name" value="Zinc/RING finger domain, C3HC4 (zinc finger)"/>
    <property type="match status" value="1"/>
</dbReference>
<reference evidence="11" key="1">
    <citation type="submission" date="2021-10" db="EMBL/GenBank/DDBJ databases">
        <title>Tropical sea cucumber genome reveals ecological adaptation and Cuvierian tubules defense mechanism.</title>
        <authorList>
            <person name="Chen T."/>
        </authorList>
    </citation>
    <scope>NUCLEOTIDE SEQUENCE</scope>
    <source>
        <strain evidence="11">Nanhai2018</strain>
        <tissue evidence="11">Muscle</tissue>
    </source>
</reference>
<comment type="catalytic activity">
    <reaction evidence="1">
        <text>S-ubiquitinyl-[E2 ubiquitin-conjugating enzyme]-L-cysteine + [acceptor protein]-L-lysine = [E2 ubiquitin-conjugating enzyme]-L-cysteine + N(6)-ubiquitinyl-[acceptor protein]-L-lysine.</text>
        <dbReference type="EC" id="2.3.2.27"/>
    </reaction>
</comment>
<feature type="compositionally biased region" description="Basic and acidic residues" evidence="9">
    <location>
        <begin position="60"/>
        <end position="72"/>
    </location>
</feature>
<sequence length="1056" mass="117070">MEDFSHTNMEQSDLWSNSTSPQVKSERGSPPTLPDNYPPGSEDCLRSDLSVTSEDGDQPNGDRHRDYCGNDRSQDGLDVVNYRGSGNLQGQIPTHAGLLECENAIHALQSQIFRDTMNRYPLGPCTTLPENQEDFQSRPSENMRDLGSRHDRQSDDFFATSDSLNSFMSLDDPGHAMSMWLPHNFSDSRGFDPEDDDLDIPVDEANLQLGNSRVNENGTNGDLEVVGQNNEASEQNEIIEQPQDRSVPTEVISDSTNDSDPCLGHYDELPNPIIHDPVLGIGTETQSQEVPTVDLQEPMDLSSKEAKSEKDVEEKSTKDDCQGQTPWDFSDVESTFSACSHTATIGSEVPSVSQNGDVTTIADSSDEERELDVVSLSDQENKVTTTSPSGEDLDQPGTSGLGMYQQQLASGKVSSKETLTVEVLSSSDSESDDSVEILQLSSDSDSQSAWSPCSFSNSKTTKAKSLKRKKTPSKSRKRTLPEVVDLTESDDDAVSVIPTEVLPQPAPAIPVPTPVEPADLPPERQLPRNEPMFSLASPCTCVPRPHPSLHEGQPHEPDLTETAVTSIASQFPVSFEVQPIETEIVPTSSAEFEHPVRAPPVMDMREPPRLTPYFWDMQSSSSSASSSSVSDAPSSTATSGLHAPRPKHHQCQGPYSRNSSFRLHPAYHHRPYLSGCPHMQAQRTSPVPSTQNSTNASGGSGVPSQGQSSATRSKWSRMSSTTHHLINRRNRRLGVSEIHLPFQPPVVSLRHQRLWQEQQRNQELRRRYQVHNSQMHTSQFPNWPNRHNLHVPNHSDTLPQSENILESPLRGPHPHPPQQPQQQQPQHSHLIGSNPPPAGHHPIGTTANRHHQQQGIGTIAQPLPVSEPVVSPSQRLRHHLLHYHHSALQVLPVPTYYEPYRNPNIGPVHQEHALPPHFGNSPLIRSLRRPTGNLYEELLMIRGINLTRGATRSTIEKHTLPHKYVKRKAEKSEEGATCGLEKGAVSAAPEEEEDEKCTICLSVFQDDEDVRRLPCMHLFHTECVDQWLVTNKRCPICRVDIETTMAKDMGQGECLR</sequence>
<feature type="compositionally biased region" description="Polar residues" evidence="9">
    <location>
        <begin position="710"/>
        <end position="724"/>
    </location>
</feature>
<gene>
    <name evidence="11" type="ORF">HOLleu_20563</name>
</gene>
<dbReference type="GO" id="GO:0005634">
    <property type="term" value="C:nucleus"/>
    <property type="evidence" value="ECO:0007669"/>
    <property type="project" value="TreeGrafter"/>
</dbReference>
<proteinExistence type="predicted"/>
<feature type="compositionally biased region" description="Polar residues" evidence="9">
    <location>
        <begin position="794"/>
        <end position="804"/>
    </location>
</feature>
<feature type="region of interest" description="Disordered" evidence="9">
    <location>
        <begin position="423"/>
        <end position="486"/>
    </location>
</feature>
<feature type="region of interest" description="Disordered" evidence="9">
    <location>
        <begin position="1"/>
        <end position="72"/>
    </location>
</feature>
<feature type="region of interest" description="Disordered" evidence="9">
    <location>
        <begin position="232"/>
        <end position="264"/>
    </location>
</feature>
<keyword evidence="7" id="KW-0862">Zinc</keyword>
<evidence type="ECO:0000256" key="3">
    <source>
        <dbReference type="ARBA" id="ARBA00022679"/>
    </source>
</evidence>
<evidence type="ECO:0000256" key="1">
    <source>
        <dbReference type="ARBA" id="ARBA00000900"/>
    </source>
</evidence>
<evidence type="ECO:0000256" key="8">
    <source>
        <dbReference type="PROSITE-ProRule" id="PRU00175"/>
    </source>
</evidence>
<feature type="compositionally biased region" description="Polar residues" evidence="9">
    <location>
        <begin position="346"/>
        <end position="363"/>
    </location>
</feature>
<feature type="region of interest" description="Disordered" evidence="9">
    <location>
        <begin position="501"/>
        <end position="524"/>
    </location>
</feature>
<keyword evidence="6" id="KW-0833">Ubl conjugation pathway</keyword>
<feature type="compositionally biased region" description="Basic and acidic residues" evidence="9">
    <location>
        <begin position="302"/>
        <end position="321"/>
    </location>
</feature>
<dbReference type="PROSITE" id="PS50089">
    <property type="entry name" value="ZF_RING_2"/>
    <property type="match status" value="1"/>
</dbReference>
<keyword evidence="5 8" id="KW-0863">Zinc-finger</keyword>
<dbReference type="EC" id="2.3.2.27" evidence="2"/>
<keyword evidence="3" id="KW-0808">Transferase</keyword>
<evidence type="ECO:0000256" key="4">
    <source>
        <dbReference type="ARBA" id="ARBA00022723"/>
    </source>
</evidence>
<feature type="compositionally biased region" description="Low complexity" evidence="9">
    <location>
        <begin position="619"/>
        <end position="639"/>
    </location>
</feature>
<dbReference type="GO" id="GO:0008270">
    <property type="term" value="F:zinc ion binding"/>
    <property type="evidence" value="ECO:0007669"/>
    <property type="project" value="UniProtKB-KW"/>
</dbReference>
<feature type="domain" description="RING-type" evidence="10">
    <location>
        <begin position="997"/>
        <end position="1038"/>
    </location>
</feature>
<name>A0A9Q1H5S8_HOLLE</name>
<dbReference type="SMART" id="SM00184">
    <property type="entry name" value="RING"/>
    <property type="match status" value="1"/>
</dbReference>